<dbReference type="Gene3D" id="3.40.50.620">
    <property type="entry name" value="HUPs"/>
    <property type="match status" value="1"/>
</dbReference>
<gene>
    <name evidence="5" type="ORF">METZ01_LOCUS100465</name>
</gene>
<evidence type="ECO:0000259" key="4">
    <source>
        <dbReference type="Pfam" id="PF01507"/>
    </source>
</evidence>
<dbReference type="CDD" id="cd23945">
    <property type="entry name" value="PAPS_reductase"/>
    <property type="match status" value="1"/>
</dbReference>
<dbReference type="GO" id="GO:0004604">
    <property type="term" value="F:phosphoadenylyl-sulfate reductase (thioredoxin) activity"/>
    <property type="evidence" value="ECO:0007669"/>
    <property type="project" value="InterPro"/>
</dbReference>
<feature type="domain" description="Phosphoadenosine phosphosulphate reductase" evidence="4">
    <location>
        <begin position="65"/>
        <end position="236"/>
    </location>
</feature>
<organism evidence="5">
    <name type="scientific">marine metagenome</name>
    <dbReference type="NCBI Taxonomy" id="408172"/>
    <lineage>
        <taxon>unclassified sequences</taxon>
        <taxon>metagenomes</taxon>
        <taxon>ecological metagenomes</taxon>
    </lineage>
</organism>
<dbReference type="InterPro" id="IPR011800">
    <property type="entry name" value="PAPS_reductase_CysH"/>
</dbReference>
<evidence type="ECO:0000256" key="2">
    <source>
        <dbReference type="ARBA" id="ARBA00023002"/>
    </source>
</evidence>
<protein>
    <recommendedName>
        <fullName evidence="4">Phosphoadenosine phosphosulphate reductase domain-containing protein</fullName>
    </recommendedName>
</protein>
<dbReference type="InterPro" id="IPR014729">
    <property type="entry name" value="Rossmann-like_a/b/a_fold"/>
</dbReference>
<dbReference type="GO" id="GO:0005737">
    <property type="term" value="C:cytoplasm"/>
    <property type="evidence" value="ECO:0007669"/>
    <property type="project" value="TreeGrafter"/>
</dbReference>
<dbReference type="NCBIfam" id="NF002537">
    <property type="entry name" value="PRK02090.1"/>
    <property type="match status" value="1"/>
</dbReference>
<dbReference type="PANTHER" id="PTHR46509:SF1">
    <property type="entry name" value="PHOSPHOADENOSINE PHOSPHOSULFATE REDUCTASE"/>
    <property type="match status" value="1"/>
</dbReference>
<dbReference type="GO" id="GO:0019379">
    <property type="term" value="P:sulfate assimilation, phosphoadenylyl sulfate reduction by phosphoadenylyl-sulfate reductase (thioredoxin)"/>
    <property type="evidence" value="ECO:0007669"/>
    <property type="project" value="InterPro"/>
</dbReference>
<dbReference type="Pfam" id="PF01507">
    <property type="entry name" value="PAPS_reduct"/>
    <property type="match status" value="1"/>
</dbReference>
<dbReference type="InterPro" id="IPR002500">
    <property type="entry name" value="PAPS_reduct_dom"/>
</dbReference>
<proteinExistence type="inferred from homology"/>
<comment type="similarity">
    <text evidence="1">Belongs to the PAPS reductase family. CysH subfamily.</text>
</comment>
<reference evidence="5" key="1">
    <citation type="submission" date="2018-05" db="EMBL/GenBank/DDBJ databases">
        <authorList>
            <person name="Lanie J.A."/>
            <person name="Ng W.-L."/>
            <person name="Kazmierczak K.M."/>
            <person name="Andrzejewski T.M."/>
            <person name="Davidsen T.M."/>
            <person name="Wayne K.J."/>
            <person name="Tettelin H."/>
            <person name="Glass J.I."/>
            <person name="Rusch D."/>
            <person name="Podicherti R."/>
            <person name="Tsui H.-C.T."/>
            <person name="Winkler M.E."/>
        </authorList>
    </citation>
    <scope>NUCLEOTIDE SEQUENCE</scope>
</reference>
<dbReference type="PIRSF" id="PIRSF000857">
    <property type="entry name" value="PAPS_reductase"/>
    <property type="match status" value="1"/>
</dbReference>
<evidence type="ECO:0000256" key="3">
    <source>
        <dbReference type="ARBA" id="ARBA00024327"/>
    </source>
</evidence>
<comment type="pathway">
    <text evidence="3">Sulfur metabolism; hydrogen sulfide biosynthesis; sulfite from sulfate.</text>
</comment>
<sequence length="266" mass="30524">MRNLTIKQPLNEANGRCESLDAAEGVAYDEKESRQAALAHCNRTFATMVAEERVAWALEHLPGQHVLSSSFGAQAAVSLHMVTRYQPSIPVIFIDTGYLFPETYKFVDQLTEHLDLNLNVYRSKISPAWQEARYNKRWNQGVGGLAAYNRDNKVEPMERALLKLRVGTWLAGLRREQAKSRAAVPFVSWSGDRWKVYPIADWKDRDIYRYLTQNDLPYHPLWEKGYVSIGDVHTTRSLKDVNHVEETRFFGLTRECGLHEIDPSTV</sequence>
<evidence type="ECO:0000313" key="5">
    <source>
        <dbReference type="EMBL" id="SVA47611.1"/>
    </source>
</evidence>
<dbReference type="AlphaFoldDB" id="A0A381W5L7"/>
<dbReference type="PANTHER" id="PTHR46509">
    <property type="entry name" value="PHOSPHOADENOSINE PHOSPHOSULFATE REDUCTASE"/>
    <property type="match status" value="1"/>
</dbReference>
<keyword evidence="2" id="KW-0560">Oxidoreductase</keyword>
<dbReference type="InterPro" id="IPR004511">
    <property type="entry name" value="PAPS/APS_Rdtase"/>
</dbReference>
<dbReference type="NCBIfam" id="TIGR02057">
    <property type="entry name" value="PAPS_reductase"/>
    <property type="match status" value="1"/>
</dbReference>
<name>A0A381W5L7_9ZZZZ</name>
<evidence type="ECO:0000256" key="1">
    <source>
        <dbReference type="ARBA" id="ARBA00009732"/>
    </source>
</evidence>
<dbReference type="NCBIfam" id="TIGR00434">
    <property type="entry name" value="cysH"/>
    <property type="match status" value="1"/>
</dbReference>
<dbReference type="SUPFAM" id="SSF52402">
    <property type="entry name" value="Adenine nucleotide alpha hydrolases-like"/>
    <property type="match status" value="1"/>
</dbReference>
<dbReference type="EMBL" id="UINC01010727">
    <property type="protein sequence ID" value="SVA47611.1"/>
    <property type="molecule type" value="Genomic_DNA"/>
</dbReference>
<accession>A0A381W5L7</accession>
<dbReference type="HAMAP" id="MF_00063">
    <property type="entry name" value="CysH"/>
    <property type="match status" value="1"/>
</dbReference>